<evidence type="ECO:0000313" key="7">
    <source>
        <dbReference type="EMBL" id="BDS12422.1"/>
    </source>
</evidence>
<dbReference type="PIRSF" id="PIRSF006324">
    <property type="entry name" value="LeuE"/>
    <property type="match status" value="1"/>
</dbReference>
<protein>
    <submittedName>
        <fullName evidence="7">LysE family translocator</fullName>
    </submittedName>
</protein>
<evidence type="ECO:0000256" key="3">
    <source>
        <dbReference type="ARBA" id="ARBA00022692"/>
    </source>
</evidence>
<dbReference type="PANTHER" id="PTHR30086:SF20">
    <property type="entry name" value="ARGININE EXPORTER PROTEIN ARGO-RELATED"/>
    <property type="match status" value="1"/>
</dbReference>
<feature type="transmembrane region" description="Helical" evidence="6">
    <location>
        <begin position="185"/>
        <end position="206"/>
    </location>
</feature>
<evidence type="ECO:0000256" key="5">
    <source>
        <dbReference type="ARBA" id="ARBA00023136"/>
    </source>
</evidence>
<dbReference type="KEGG" id="aup:AsAng_0031430"/>
<dbReference type="EMBL" id="AP026867">
    <property type="protein sequence ID" value="BDS12422.1"/>
    <property type="molecule type" value="Genomic_DNA"/>
</dbReference>
<dbReference type="Proteomes" id="UP001060919">
    <property type="component" value="Chromosome"/>
</dbReference>
<proteinExistence type="predicted"/>
<keyword evidence="4 6" id="KW-1133">Transmembrane helix</keyword>
<dbReference type="Pfam" id="PF01810">
    <property type="entry name" value="LysE"/>
    <property type="match status" value="1"/>
</dbReference>
<dbReference type="GO" id="GO:0015171">
    <property type="term" value="F:amino acid transmembrane transporter activity"/>
    <property type="evidence" value="ECO:0007669"/>
    <property type="project" value="TreeGrafter"/>
</dbReference>
<dbReference type="AlphaFoldDB" id="A0A915YFX9"/>
<evidence type="ECO:0000256" key="6">
    <source>
        <dbReference type="SAM" id="Phobius"/>
    </source>
</evidence>
<name>A0A915YFX9_9BACT</name>
<evidence type="ECO:0000256" key="2">
    <source>
        <dbReference type="ARBA" id="ARBA00022475"/>
    </source>
</evidence>
<dbReference type="GO" id="GO:0005886">
    <property type="term" value="C:plasma membrane"/>
    <property type="evidence" value="ECO:0007669"/>
    <property type="project" value="UniProtKB-SubCell"/>
</dbReference>
<keyword evidence="5 6" id="KW-0472">Membrane</keyword>
<gene>
    <name evidence="7" type="ORF">AsAng_0031430</name>
</gene>
<dbReference type="InterPro" id="IPR001123">
    <property type="entry name" value="LeuE-type"/>
</dbReference>
<accession>A0A915YFX9</accession>
<reference evidence="7" key="1">
    <citation type="submission" date="2022-09" db="EMBL/GenBank/DDBJ databases">
        <title>Aureispira anguillicida sp. nov., isolated from Leptocephalus of Japanese eel Anguilla japonica.</title>
        <authorList>
            <person name="Yuasa K."/>
            <person name="Mekata T."/>
            <person name="Ikunari K."/>
        </authorList>
    </citation>
    <scope>NUCLEOTIDE SEQUENCE</scope>
    <source>
        <strain evidence="7">EL160426</strain>
    </source>
</reference>
<evidence type="ECO:0000256" key="1">
    <source>
        <dbReference type="ARBA" id="ARBA00004651"/>
    </source>
</evidence>
<feature type="transmembrane region" description="Helical" evidence="6">
    <location>
        <begin position="6"/>
        <end position="28"/>
    </location>
</feature>
<dbReference type="RefSeq" id="WP_264793492.1">
    <property type="nucleotide sequence ID" value="NZ_AP026867.1"/>
</dbReference>
<evidence type="ECO:0000256" key="4">
    <source>
        <dbReference type="ARBA" id="ARBA00022989"/>
    </source>
</evidence>
<keyword evidence="2" id="KW-1003">Cell membrane</keyword>
<dbReference type="PANTHER" id="PTHR30086">
    <property type="entry name" value="ARGININE EXPORTER PROTEIN ARGO"/>
    <property type="match status" value="1"/>
</dbReference>
<feature type="transmembrane region" description="Helical" evidence="6">
    <location>
        <begin position="152"/>
        <end position="173"/>
    </location>
</feature>
<feature type="transmembrane region" description="Helical" evidence="6">
    <location>
        <begin position="119"/>
        <end position="140"/>
    </location>
</feature>
<keyword evidence="8" id="KW-1185">Reference proteome</keyword>
<feature type="transmembrane region" description="Helical" evidence="6">
    <location>
        <begin position="40"/>
        <end position="65"/>
    </location>
</feature>
<sequence>MELELLISFLGASIILSLMPGPDNLFVLTESLTKGQKNGIAISIGLSLGVLVHTLAAATGVSIIIQQSALAFSVLKYLGAAYLFYLAFMAIREKPLTLDLKNDAVTVQRPTIALIKKGFFMNVLNPKVSLFFIAFLPQFVSHTGFAVTLQMIILGLLFMVQALVVFSLIAMLSSQLTSYVNSPKFWGITKWSKITVLSLLGLTLAFSKK</sequence>
<organism evidence="7 8">
    <name type="scientific">Aureispira anguillae</name>
    <dbReference type="NCBI Taxonomy" id="2864201"/>
    <lineage>
        <taxon>Bacteria</taxon>
        <taxon>Pseudomonadati</taxon>
        <taxon>Bacteroidota</taxon>
        <taxon>Saprospiria</taxon>
        <taxon>Saprospirales</taxon>
        <taxon>Saprospiraceae</taxon>
        <taxon>Aureispira</taxon>
    </lineage>
</organism>
<comment type="subcellular location">
    <subcellularLocation>
        <location evidence="1">Cell membrane</location>
        <topology evidence="1">Multi-pass membrane protein</topology>
    </subcellularLocation>
</comment>
<evidence type="ECO:0000313" key="8">
    <source>
        <dbReference type="Proteomes" id="UP001060919"/>
    </source>
</evidence>
<keyword evidence="3 6" id="KW-0812">Transmembrane</keyword>
<feature type="transmembrane region" description="Helical" evidence="6">
    <location>
        <begin position="71"/>
        <end position="91"/>
    </location>
</feature>